<dbReference type="OrthoDB" id="2382033at2"/>
<keyword evidence="2" id="KW-1133">Transmembrane helix</keyword>
<sequence length="133" mass="14647">MSDGPNEREKPELVQPQEKVTAGEQDPMQEQMQGPFHETLQELPREPLHEPPKRNHTTEVFKGIGILALLHLLLIFIPLSYFFIGIAQIVYLIPAAVVAFAKKRVGIGQGLLIGGAVTFLLNAACFGVVMANF</sequence>
<name>A0A7X3CR56_9BACL</name>
<comment type="caution">
    <text evidence="3">The sequence shown here is derived from an EMBL/GenBank/DDBJ whole genome shotgun (WGS) entry which is preliminary data.</text>
</comment>
<dbReference type="EMBL" id="WNZW01000016">
    <property type="protein sequence ID" value="MUG47805.1"/>
    <property type="molecule type" value="Genomic_DNA"/>
</dbReference>
<evidence type="ECO:0000313" key="3">
    <source>
        <dbReference type="EMBL" id="MUG47805.1"/>
    </source>
</evidence>
<evidence type="ECO:0000256" key="2">
    <source>
        <dbReference type="SAM" id="Phobius"/>
    </source>
</evidence>
<keyword evidence="2" id="KW-0812">Transmembrane</keyword>
<feature type="compositionally biased region" description="Basic and acidic residues" evidence="1">
    <location>
        <begin position="39"/>
        <end position="56"/>
    </location>
</feature>
<evidence type="ECO:0000256" key="1">
    <source>
        <dbReference type="SAM" id="MobiDB-lite"/>
    </source>
</evidence>
<dbReference type="Proteomes" id="UP000447876">
    <property type="component" value="Unassembled WGS sequence"/>
</dbReference>
<feature type="transmembrane region" description="Helical" evidence="2">
    <location>
        <begin position="110"/>
        <end position="131"/>
    </location>
</feature>
<feature type="region of interest" description="Disordered" evidence="1">
    <location>
        <begin position="1"/>
        <end position="56"/>
    </location>
</feature>
<organism evidence="3 4">
    <name type="scientific">Paenibacillus woosongensis</name>
    <dbReference type="NCBI Taxonomy" id="307580"/>
    <lineage>
        <taxon>Bacteria</taxon>
        <taxon>Bacillati</taxon>
        <taxon>Bacillota</taxon>
        <taxon>Bacilli</taxon>
        <taxon>Bacillales</taxon>
        <taxon>Paenibacillaceae</taxon>
        <taxon>Paenibacillus</taxon>
    </lineage>
</organism>
<proteinExistence type="predicted"/>
<keyword evidence="2" id="KW-0472">Membrane</keyword>
<accession>A0A7X3CR56</accession>
<dbReference type="AlphaFoldDB" id="A0A7X3CR56"/>
<feature type="compositionally biased region" description="Basic and acidic residues" evidence="1">
    <location>
        <begin position="1"/>
        <end position="12"/>
    </location>
</feature>
<protein>
    <submittedName>
        <fullName evidence="3">Uncharacterized protein</fullName>
    </submittedName>
</protein>
<reference evidence="3 4" key="1">
    <citation type="submission" date="2019-11" db="EMBL/GenBank/DDBJ databases">
        <title>Draft genome sequences of five Paenibacillus species of dairy origin.</title>
        <authorList>
            <person name="Olajide A.M."/>
            <person name="Chen S."/>
            <person name="Lapointe G."/>
        </authorList>
    </citation>
    <scope>NUCLEOTIDE SEQUENCE [LARGE SCALE GENOMIC DNA]</scope>
    <source>
        <strain evidence="3 4">12CR55</strain>
    </source>
</reference>
<dbReference type="RefSeq" id="WP_155613179.1">
    <property type="nucleotide sequence ID" value="NZ_WNZW01000016.1"/>
</dbReference>
<gene>
    <name evidence="3" type="ORF">GNP95_22940</name>
</gene>
<evidence type="ECO:0000313" key="4">
    <source>
        <dbReference type="Proteomes" id="UP000447876"/>
    </source>
</evidence>